<organism evidence="4 5">
    <name type="scientific">Streptomyces enissocaesilis</name>
    <dbReference type="NCBI Taxonomy" id="332589"/>
    <lineage>
        <taxon>Bacteria</taxon>
        <taxon>Bacillati</taxon>
        <taxon>Actinomycetota</taxon>
        <taxon>Actinomycetes</taxon>
        <taxon>Kitasatosporales</taxon>
        <taxon>Streptomycetaceae</taxon>
        <taxon>Streptomyces</taxon>
        <taxon>Streptomyces rochei group</taxon>
    </lineage>
</organism>
<keyword evidence="3" id="KW-0732">Signal</keyword>
<evidence type="ECO:0000256" key="2">
    <source>
        <dbReference type="SAM" id="Phobius"/>
    </source>
</evidence>
<name>A0ABN3WSW4_9ACTN</name>
<keyword evidence="2" id="KW-0812">Transmembrane</keyword>
<keyword evidence="2" id="KW-0472">Membrane</keyword>
<keyword evidence="5" id="KW-1185">Reference proteome</keyword>
<dbReference type="RefSeq" id="WP_344490887.1">
    <property type="nucleotide sequence ID" value="NZ_BAAAUD010000011.1"/>
</dbReference>
<evidence type="ECO:0000313" key="4">
    <source>
        <dbReference type="EMBL" id="GAA2926603.1"/>
    </source>
</evidence>
<evidence type="ECO:0000313" key="5">
    <source>
        <dbReference type="Proteomes" id="UP001500403"/>
    </source>
</evidence>
<protein>
    <submittedName>
        <fullName evidence="4">Lipoprotein</fullName>
    </submittedName>
</protein>
<dbReference type="EMBL" id="BAAAUD010000011">
    <property type="protein sequence ID" value="GAA2926603.1"/>
    <property type="molecule type" value="Genomic_DNA"/>
</dbReference>
<keyword evidence="4" id="KW-0449">Lipoprotein</keyword>
<sequence>MRAIRLTSAAALGLAALSFTTPAATAVDGKAPVVSGTATPSTIAPGGQITLAVTGCNGDAIASSAVFDPTRIPMGGTATATVDWDARRGAVYLVTYACNGETDTSDLTITGGSSPTASPTSMPTATATTMPTGMTTTPAGPARGGVGGSIGGMNAGEIAAGATLVVAAVGGAVFVLRRRRSSTGNRQH</sequence>
<comment type="caution">
    <text evidence="4">The sequence shown here is derived from an EMBL/GenBank/DDBJ whole genome shotgun (WGS) entry which is preliminary data.</text>
</comment>
<proteinExistence type="predicted"/>
<reference evidence="4 5" key="1">
    <citation type="journal article" date="2019" name="Int. J. Syst. Evol. Microbiol.">
        <title>The Global Catalogue of Microorganisms (GCM) 10K type strain sequencing project: providing services to taxonomists for standard genome sequencing and annotation.</title>
        <authorList>
            <consortium name="The Broad Institute Genomics Platform"/>
            <consortium name="The Broad Institute Genome Sequencing Center for Infectious Disease"/>
            <person name="Wu L."/>
            <person name="Ma J."/>
        </authorList>
    </citation>
    <scope>NUCLEOTIDE SEQUENCE [LARGE SCALE GENOMIC DNA]</scope>
    <source>
        <strain evidence="4 5">JCM 9088</strain>
    </source>
</reference>
<evidence type="ECO:0000256" key="3">
    <source>
        <dbReference type="SAM" id="SignalP"/>
    </source>
</evidence>
<feature type="transmembrane region" description="Helical" evidence="2">
    <location>
        <begin position="158"/>
        <end position="176"/>
    </location>
</feature>
<accession>A0ABN3WSW4</accession>
<evidence type="ECO:0000256" key="1">
    <source>
        <dbReference type="SAM" id="MobiDB-lite"/>
    </source>
</evidence>
<keyword evidence="2" id="KW-1133">Transmembrane helix</keyword>
<feature type="signal peptide" evidence="3">
    <location>
        <begin position="1"/>
        <end position="26"/>
    </location>
</feature>
<gene>
    <name evidence="4" type="ORF">GCM10010446_08790</name>
</gene>
<feature type="compositionally biased region" description="Low complexity" evidence="1">
    <location>
        <begin position="110"/>
        <end position="141"/>
    </location>
</feature>
<feature type="chain" id="PRO_5045789573" evidence="3">
    <location>
        <begin position="27"/>
        <end position="188"/>
    </location>
</feature>
<feature type="region of interest" description="Disordered" evidence="1">
    <location>
        <begin position="107"/>
        <end position="145"/>
    </location>
</feature>
<dbReference type="Proteomes" id="UP001500403">
    <property type="component" value="Unassembled WGS sequence"/>
</dbReference>